<gene>
    <name evidence="1" type="ORF">NPIL_678101</name>
</gene>
<reference evidence="1" key="1">
    <citation type="submission" date="2020-08" db="EMBL/GenBank/DDBJ databases">
        <title>Multicomponent nature underlies the extraordinary mechanical properties of spider dragline silk.</title>
        <authorList>
            <person name="Kono N."/>
            <person name="Nakamura H."/>
            <person name="Mori M."/>
            <person name="Yoshida Y."/>
            <person name="Ohtoshi R."/>
            <person name="Malay A.D."/>
            <person name="Moran D.A.P."/>
            <person name="Tomita M."/>
            <person name="Numata K."/>
            <person name="Arakawa K."/>
        </authorList>
    </citation>
    <scope>NUCLEOTIDE SEQUENCE</scope>
</reference>
<dbReference type="Proteomes" id="UP000887013">
    <property type="component" value="Unassembled WGS sequence"/>
</dbReference>
<organism evidence="1 2">
    <name type="scientific">Nephila pilipes</name>
    <name type="common">Giant wood spider</name>
    <name type="synonym">Nephila maculata</name>
    <dbReference type="NCBI Taxonomy" id="299642"/>
    <lineage>
        <taxon>Eukaryota</taxon>
        <taxon>Metazoa</taxon>
        <taxon>Ecdysozoa</taxon>
        <taxon>Arthropoda</taxon>
        <taxon>Chelicerata</taxon>
        <taxon>Arachnida</taxon>
        <taxon>Araneae</taxon>
        <taxon>Araneomorphae</taxon>
        <taxon>Entelegynae</taxon>
        <taxon>Araneoidea</taxon>
        <taxon>Nephilidae</taxon>
        <taxon>Nephila</taxon>
    </lineage>
</organism>
<evidence type="ECO:0000313" key="2">
    <source>
        <dbReference type="Proteomes" id="UP000887013"/>
    </source>
</evidence>
<sequence>MWITERYRTTKKNALEANEDDDKGFFLPRWDMDGRKDNVNDVDDGKSEEEDVEFSGAVVVPRRKALKNDKRRGENIYSVENLKPVSHNENDFENR</sequence>
<comment type="caution">
    <text evidence="1">The sequence shown here is derived from an EMBL/GenBank/DDBJ whole genome shotgun (WGS) entry which is preliminary data.</text>
</comment>
<proteinExistence type="predicted"/>
<name>A0A8X6JXW0_NEPPI</name>
<protein>
    <submittedName>
        <fullName evidence="1">Uncharacterized protein</fullName>
    </submittedName>
</protein>
<evidence type="ECO:0000313" key="1">
    <source>
        <dbReference type="EMBL" id="GFS43903.1"/>
    </source>
</evidence>
<dbReference type="EMBL" id="BMAW01044327">
    <property type="protein sequence ID" value="GFS43903.1"/>
    <property type="molecule type" value="Genomic_DNA"/>
</dbReference>
<accession>A0A8X6JXW0</accession>
<keyword evidence="2" id="KW-1185">Reference proteome</keyword>
<dbReference type="AlphaFoldDB" id="A0A8X6JXW0"/>